<organism evidence="1 2">
    <name type="scientific">Basilea psittacipulmonis DSM 24701</name>
    <dbReference type="NCBI Taxonomy" id="1072685"/>
    <lineage>
        <taxon>Bacteria</taxon>
        <taxon>Pseudomonadati</taxon>
        <taxon>Pseudomonadota</taxon>
        <taxon>Betaproteobacteria</taxon>
        <taxon>Burkholderiales</taxon>
        <taxon>Alcaligenaceae</taxon>
        <taxon>Basilea</taxon>
    </lineage>
</organism>
<dbReference type="HOGENOM" id="CLU_1393945_0_0_4"/>
<evidence type="ECO:0008006" key="3">
    <source>
        <dbReference type="Google" id="ProtNLM"/>
    </source>
</evidence>
<name>A0A077DEP9_9BURK</name>
<dbReference type="OrthoDB" id="7920316at2"/>
<dbReference type="Pfam" id="PF22499">
    <property type="entry name" value="DUF6990"/>
    <property type="match status" value="1"/>
</dbReference>
<evidence type="ECO:0000313" key="2">
    <source>
        <dbReference type="Proteomes" id="UP000028945"/>
    </source>
</evidence>
<dbReference type="Proteomes" id="UP000028945">
    <property type="component" value="Chromosome"/>
</dbReference>
<protein>
    <recommendedName>
        <fullName evidence="3">DUF4304 domain-containing protein</fullName>
    </recommendedName>
</protein>
<dbReference type="KEGG" id="bpsi:IX83_07820"/>
<dbReference type="STRING" id="1072685.IX83_07820"/>
<gene>
    <name evidence="1" type="ORF">IX83_07820</name>
</gene>
<dbReference type="AlphaFoldDB" id="A0A077DEP9"/>
<dbReference type="EMBL" id="CP009238">
    <property type="protein sequence ID" value="AIL33214.1"/>
    <property type="molecule type" value="Genomic_DNA"/>
</dbReference>
<proteinExistence type="predicted"/>
<dbReference type="InterPro" id="IPR054259">
    <property type="entry name" value="DUF6990"/>
</dbReference>
<keyword evidence="2" id="KW-1185">Reference proteome</keyword>
<accession>A0A077DEP9</accession>
<sequence length="195" mass="22975">MDSRKLRRKLEKLGWKYSKGEFIGDRSFRKNIDGDKVIEILPRSKKWYQGGIEFILFTSISRKEFIQTRNFLLEEDDDYMPLIARFGWLAPPIEKGVQEKIFPELTEEIFDRLLADTLDWASYQDIDKAIDYYAGLPTNCWGIAPGHHITALVMRNNKEKLLHYQKCFAEGNRLRFAAYITDEVINRAVDMVMKR</sequence>
<dbReference type="RefSeq" id="WP_038500969.1">
    <property type="nucleotide sequence ID" value="NZ_CP009238.1"/>
</dbReference>
<reference evidence="1 2" key="1">
    <citation type="journal article" date="2014" name="BMC Genomics">
        <title>A genomic perspective on a new bacterial genus and species from the Alcaligenaceae family, Basilea psittacipulmonis.</title>
        <authorList>
            <person name="Whiteson K.L."/>
            <person name="Hernandez D."/>
            <person name="Lazarevic V."/>
            <person name="Gaia N."/>
            <person name="Farinelli L."/>
            <person name="Francois P."/>
            <person name="Pilo P."/>
            <person name="Frey J."/>
            <person name="Schrenzel J."/>
        </authorList>
    </citation>
    <scope>NUCLEOTIDE SEQUENCE [LARGE SCALE GENOMIC DNA]</scope>
    <source>
        <strain evidence="1 2">DSM 24701</strain>
    </source>
</reference>
<evidence type="ECO:0000313" key="1">
    <source>
        <dbReference type="EMBL" id="AIL33214.1"/>
    </source>
</evidence>